<dbReference type="NCBIfam" id="TIGR02151">
    <property type="entry name" value="IPP_isom_2"/>
    <property type="match status" value="1"/>
</dbReference>
<keyword evidence="3 11" id="KW-0285">Flavoprotein</keyword>
<keyword evidence="6 11" id="KW-0460">Magnesium</keyword>
<dbReference type="EC" id="5.3.3.2" evidence="11"/>
<dbReference type="GO" id="GO:0000287">
    <property type="term" value="F:magnesium ion binding"/>
    <property type="evidence" value="ECO:0007669"/>
    <property type="project" value="UniProtKB-UniRule"/>
</dbReference>
<keyword evidence="2 11" id="KW-0963">Cytoplasm</keyword>
<evidence type="ECO:0000256" key="2">
    <source>
        <dbReference type="ARBA" id="ARBA00022490"/>
    </source>
</evidence>
<keyword evidence="7 11" id="KW-0521">NADP</keyword>
<comment type="subcellular location">
    <subcellularLocation>
        <location evidence="11">Cytoplasm</location>
    </subcellularLocation>
</comment>
<dbReference type="SUPFAM" id="SSF51395">
    <property type="entry name" value="FMN-linked oxidoreductases"/>
    <property type="match status" value="1"/>
</dbReference>
<comment type="subunit">
    <text evidence="10 11">Homooctamer. Dimer of tetramers.</text>
</comment>
<protein>
    <recommendedName>
        <fullName evidence="11">Isopentenyl-diphosphate delta-isomerase</fullName>
        <shortName evidence="11">IPP isomerase</shortName>
        <ecNumber evidence="11">5.3.3.2</ecNumber>
    </recommendedName>
    <alternativeName>
        <fullName evidence="11">Isopentenyl diphosphate:dimethylallyl diphosphate isomerase</fullName>
    </alternativeName>
    <alternativeName>
        <fullName evidence="11">Isopentenyl pyrophosphate isomerase</fullName>
    </alternativeName>
    <alternativeName>
        <fullName evidence="11">Type 2 isopentenyl diphosphate isomerase</fullName>
        <shortName evidence="11">IDI-2</shortName>
    </alternativeName>
</protein>
<dbReference type="InterPro" id="IPR011179">
    <property type="entry name" value="IPdP_isomerase"/>
</dbReference>
<feature type="binding site" evidence="11">
    <location>
        <begin position="285"/>
        <end position="286"/>
    </location>
    <ligand>
        <name>FMN</name>
        <dbReference type="ChEBI" id="CHEBI:58210"/>
    </ligand>
</feature>
<dbReference type="CDD" id="cd02811">
    <property type="entry name" value="IDI-2_FMN"/>
    <property type="match status" value="1"/>
</dbReference>
<evidence type="ECO:0000256" key="4">
    <source>
        <dbReference type="ARBA" id="ARBA00022643"/>
    </source>
</evidence>
<feature type="binding site" evidence="11">
    <location>
        <position position="97"/>
    </location>
    <ligand>
        <name>FMN</name>
        <dbReference type="ChEBI" id="CHEBI:58210"/>
    </ligand>
</feature>
<comment type="caution">
    <text evidence="11">Lacks conserved residue(s) required for the propagation of feature annotation.</text>
</comment>
<dbReference type="OrthoDB" id="9795032at2"/>
<feature type="binding site" evidence="11">
    <location>
        <position position="218"/>
    </location>
    <ligand>
        <name>FMN</name>
        <dbReference type="ChEBI" id="CHEBI:58210"/>
    </ligand>
</feature>
<comment type="cofactor">
    <cofactor evidence="11">
        <name>Mg(2+)</name>
        <dbReference type="ChEBI" id="CHEBI:18420"/>
    </cofactor>
</comment>
<dbReference type="GO" id="GO:0016491">
    <property type="term" value="F:oxidoreductase activity"/>
    <property type="evidence" value="ECO:0007669"/>
    <property type="project" value="InterPro"/>
</dbReference>
<dbReference type="PIRSF" id="PIRSF003314">
    <property type="entry name" value="IPP_isomerase"/>
    <property type="match status" value="1"/>
</dbReference>
<reference evidence="13 14" key="1">
    <citation type="journal article" date="2015" name="Genome Announc.">
        <title>Expanding the biotechnology potential of lactobacilli through comparative genomics of 213 strains and associated genera.</title>
        <authorList>
            <person name="Sun Z."/>
            <person name="Harris H.M."/>
            <person name="McCann A."/>
            <person name="Guo C."/>
            <person name="Argimon S."/>
            <person name="Zhang W."/>
            <person name="Yang X."/>
            <person name="Jeffery I.B."/>
            <person name="Cooney J.C."/>
            <person name="Kagawa T.F."/>
            <person name="Liu W."/>
            <person name="Song Y."/>
            <person name="Salvetti E."/>
            <person name="Wrobel A."/>
            <person name="Rasinkangas P."/>
            <person name="Parkhill J."/>
            <person name="Rea M.C."/>
            <person name="O'Sullivan O."/>
            <person name="Ritari J."/>
            <person name="Douillard F.P."/>
            <person name="Paul Ross R."/>
            <person name="Yang R."/>
            <person name="Briner A.E."/>
            <person name="Felis G.E."/>
            <person name="de Vos W.M."/>
            <person name="Barrangou R."/>
            <person name="Klaenhammer T.R."/>
            <person name="Caufield P.W."/>
            <person name="Cui Y."/>
            <person name="Zhang H."/>
            <person name="O'Toole P.W."/>
        </authorList>
    </citation>
    <scope>NUCLEOTIDE SEQUENCE [LARGE SCALE GENOMIC DNA]</scope>
    <source>
        <strain evidence="13 14">DSM 24716</strain>
    </source>
</reference>
<dbReference type="GO" id="GO:0070402">
    <property type="term" value="F:NADPH binding"/>
    <property type="evidence" value="ECO:0007669"/>
    <property type="project" value="UniProtKB-UniRule"/>
</dbReference>
<evidence type="ECO:0000256" key="3">
    <source>
        <dbReference type="ARBA" id="ARBA00022630"/>
    </source>
</evidence>
<dbReference type="GO" id="GO:0005737">
    <property type="term" value="C:cytoplasm"/>
    <property type="evidence" value="ECO:0007669"/>
    <property type="project" value="UniProtKB-SubCell"/>
</dbReference>
<feature type="binding site" evidence="11">
    <location>
        <position position="213"/>
    </location>
    <ligand>
        <name>FMN</name>
        <dbReference type="ChEBI" id="CHEBI:58210"/>
    </ligand>
</feature>
<dbReference type="GO" id="GO:0004452">
    <property type="term" value="F:isopentenyl-diphosphate delta-isomerase activity"/>
    <property type="evidence" value="ECO:0007669"/>
    <property type="project" value="UniProtKB-UniRule"/>
</dbReference>
<dbReference type="AlphaFoldDB" id="A0A0R2LF51"/>
<dbReference type="HAMAP" id="MF_00354">
    <property type="entry name" value="Idi_2"/>
    <property type="match status" value="1"/>
</dbReference>
<comment type="caution">
    <text evidence="13">The sequence shown here is derived from an EMBL/GenBank/DDBJ whole genome shotgun (WGS) entry which is preliminary data.</text>
</comment>
<keyword evidence="8 11" id="KW-0414">Isoprene biosynthesis</keyword>
<keyword evidence="5 11" id="KW-0479">Metal-binding</keyword>
<dbReference type="EMBL" id="JQCF01000002">
    <property type="protein sequence ID" value="KRO00536.1"/>
    <property type="molecule type" value="Genomic_DNA"/>
</dbReference>
<feature type="binding site" evidence="11">
    <location>
        <begin position="67"/>
        <end position="69"/>
    </location>
    <ligand>
        <name>FMN</name>
        <dbReference type="ChEBI" id="CHEBI:58210"/>
    </ligand>
</feature>
<feature type="binding site" evidence="11">
    <location>
        <position position="158"/>
    </location>
    <ligand>
        <name>Mg(2+)</name>
        <dbReference type="ChEBI" id="CHEBI:18420"/>
    </ligand>
</feature>
<evidence type="ECO:0000256" key="7">
    <source>
        <dbReference type="ARBA" id="ARBA00022857"/>
    </source>
</evidence>
<dbReference type="GO" id="GO:0010181">
    <property type="term" value="F:FMN binding"/>
    <property type="evidence" value="ECO:0007669"/>
    <property type="project" value="UniProtKB-UniRule"/>
</dbReference>
<sequence>MPKQDEQMQRKVEHLFLAEKFFTDEAYADFDNIRLLHNALPELSLNEIDLSTDFLGRKMALPIYFNAITGGSNPSTKFNTELSKLARQLDIPVSSGSMGVFLRLPNETSDSFTVLRTNNPDGFVIANVSAKVNAQQAQSAIDLLNANALQIHLNGIQELAMPEGDQEFYWLDNIKEIVAKVNVPVIVKEVGFGISQNNLADLYKIGVRNVDISGFGGTDFAQIESARNHELDLTYLDQFSLSTVESLLESLPYQNRLTIFASGGIRTPMDVIKALRLGASAVGMSGLVLHHLQKYSLSETEIFFAEFIKQLKLIMAVIGAKSIADIKKAPIIFDERLINYANQRNITLTS</sequence>
<name>A0A0R2LF51_9LACO</name>
<evidence type="ECO:0000256" key="1">
    <source>
        <dbReference type="ARBA" id="ARBA00001917"/>
    </source>
</evidence>
<feature type="binding site" evidence="11">
    <location>
        <position position="127"/>
    </location>
    <ligand>
        <name>FMN</name>
        <dbReference type="ChEBI" id="CHEBI:58210"/>
    </ligand>
</feature>
<comment type="similarity">
    <text evidence="11">Belongs to the IPP isomerase type 2 family.</text>
</comment>
<feature type="binding site" evidence="11">
    <location>
        <position position="157"/>
    </location>
    <ligand>
        <name>substrate</name>
    </ligand>
</feature>
<evidence type="ECO:0000256" key="10">
    <source>
        <dbReference type="ARBA" id="ARBA00025810"/>
    </source>
</evidence>
<feature type="binding site" evidence="11">
    <location>
        <position position="188"/>
    </location>
    <ligand>
        <name>FMN</name>
        <dbReference type="ChEBI" id="CHEBI:58210"/>
    </ligand>
</feature>
<keyword evidence="4 11" id="KW-0288">FMN</keyword>
<dbReference type="RefSeq" id="WP_057879807.1">
    <property type="nucleotide sequence ID" value="NZ_JQCF01000002.1"/>
</dbReference>
<comment type="catalytic activity">
    <reaction evidence="11">
        <text>isopentenyl diphosphate = dimethylallyl diphosphate</text>
        <dbReference type="Rhea" id="RHEA:23284"/>
        <dbReference type="ChEBI" id="CHEBI:57623"/>
        <dbReference type="ChEBI" id="CHEBI:128769"/>
        <dbReference type="EC" id="5.3.3.2"/>
    </reaction>
</comment>
<evidence type="ECO:0000313" key="14">
    <source>
        <dbReference type="Proteomes" id="UP000051006"/>
    </source>
</evidence>
<keyword evidence="9 11" id="KW-0413">Isomerase</keyword>
<feature type="binding site" evidence="11">
    <location>
        <begin position="264"/>
        <end position="266"/>
    </location>
    <ligand>
        <name>FMN</name>
        <dbReference type="ChEBI" id="CHEBI:58210"/>
    </ligand>
</feature>
<dbReference type="InterPro" id="IPR000262">
    <property type="entry name" value="FMN-dep_DH"/>
</dbReference>
<comment type="cofactor">
    <cofactor evidence="11">
        <name>NADPH</name>
        <dbReference type="ChEBI" id="CHEBI:57783"/>
    </cofactor>
</comment>
<dbReference type="GO" id="GO:0008299">
    <property type="term" value="P:isoprenoid biosynthetic process"/>
    <property type="evidence" value="ECO:0007669"/>
    <property type="project" value="UniProtKB-UniRule"/>
</dbReference>
<comment type="function">
    <text evidence="11">Involved in the biosynthesis of isoprenoids. Catalyzes the 1,3-allylic rearrangement of the homoallylic substrate isopentenyl (IPP) to its allylic isomer, dimethylallyl diphosphate (DMAPP).</text>
</comment>
<comment type="cofactor">
    <cofactor evidence="1 11">
        <name>FMN</name>
        <dbReference type="ChEBI" id="CHEBI:58210"/>
    </cofactor>
</comment>
<gene>
    <name evidence="11" type="primary">fni</name>
    <name evidence="13" type="ORF">IV57_GL000972</name>
</gene>
<dbReference type="Gene3D" id="3.20.20.70">
    <property type="entry name" value="Aldolase class I"/>
    <property type="match status" value="1"/>
</dbReference>
<feature type="domain" description="FMN-dependent dehydrogenase" evidence="12">
    <location>
        <begin position="153"/>
        <end position="329"/>
    </location>
</feature>
<evidence type="ECO:0000256" key="11">
    <source>
        <dbReference type="HAMAP-Rule" id="MF_00354"/>
    </source>
</evidence>
<dbReference type="InterPro" id="IPR013785">
    <property type="entry name" value="Aldolase_TIM"/>
</dbReference>
<evidence type="ECO:0000256" key="6">
    <source>
        <dbReference type="ARBA" id="ARBA00022842"/>
    </source>
</evidence>
<evidence type="ECO:0000256" key="5">
    <source>
        <dbReference type="ARBA" id="ARBA00022723"/>
    </source>
</evidence>
<evidence type="ECO:0000313" key="13">
    <source>
        <dbReference type="EMBL" id="KRO00536.1"/>
    </source>
</evidence>
<dbReference type="PANTHER" id="PTHR43665">
    <property type="entry name" value="ISOPENTENYL-DIPHOSPHATE DELTA-ISOMERASE"/>
    <property type="match status" value="1"/>
</dbReference>
<proteinExistence type="inferred from homology"/>
<dbReference type="PANTHER" id="PTHR43665:SF1">
    <property type="entry name" value="ISOPENTENYL-DIPHOSPHATE DELTA-ISOMERASE"/>
    <property type="match status" value="1"/>
</dbReference>
<evidence type="ECO:0000256" key="9">
    <source>
        <dbReference type="ARBA" id="ARBA00023235"/>
    </source>
</evidence>
<organism evidence="13 14">
    <name type="scientific">Companilactobacillus kimchiensis</name>
    <dbReference type="NCBI Taxonomy" id="993692"/>
    <lineage>
        <taxon>Bacteria</taxon>
        <taxon>Bacillati</taxon>
        <taxon>Bacillota</taxon>
        <taxon>Bacilli</taxon>
        <taxon>Lactobacillales</taxon>
        <taxon>Lactobacillaceae</taxon>
        <taxon>Companilactobacillus</taxon>
    </lineage>
</organism>
<evidence type="ECO:0000256" key="8">
    <source>
        <dbReference type="ARBA" id="ARBA00023229"/>
    </source>
</evidence>
<accession>A0A0R2LF51</accession>
<dbReference type="Pfam" id="PF01070">
    <property type="entry name" value="FMN_dh"/>
    <property type="match status" value="1"/>
</dbReference>
<dbReference type="PATRIC" id="fig|993692.3.peg.986"/>
<dbReference type="Proteomes" id="UP000051006">
    <property type="component" value="Unassembled WGS sequence"/>
</dbReference>
<evidence type="ECO:0000259" key="12">
    <source>
        <dbReference type="Pfam" id="PF01070"/>
    </source>
</evidence>
<keyword evidence="14" id="KW-1185">Reference proteome</keyword>
<feature type="binding site" evidence="11">
    <location>
        <begin position="10"/>
        <end position="11"/>
    </location>
    <ligand>
        <name>substrate</name>
    </ligand>
</feature>
<dbReference type="STRING" id="993692.IV57_GL000972"/>